<reference evidence="1" key="1">
    <citation type="submission" date="2021-01" db="EMBL/GenBank/DDBJ databases">
        <title>Adiantum capillus-veneris genome.</title>
        <authorList>
            <person name="Fang Y."/>
            <person name="Liao Q."/>
        </authorList>
    </citation>
    <scope>NUCLEOTIDE SEQUENCE</scope>
    <source>
        <strain evidence="1">H3</strain>
        <tissue evidence="1">Leaf</tissue>
    </source>
</reference>
<accession>A0A9D4UNI9</accession>
<dbReference type="EMBL" id="JABFUD020000013">
    <property type="protein sequence ID" value="KAI5071075.1"/>
    <property type="molecule type" value="Genomic_DNA"/>
</dbReference>
<name>A0A9D4UNI9_ADICA</name>
<organism evidence="1 2">
    <name type="scientific">Adiantum capillus-veneris</name>
    <name type="common">Maidenhair fern</name>
    <dbReference type="NCBI Taxonomy" id="13818"/>
    <lineage>
        <taxon>Eukaryota</taxon>
        <taxon>Viridiplantae</taxon>
        <taxon>Streptophyta</taxon>
        <taxon>Embryophyta</taxon>
        <taxon>Tracheophyta</taxon>
        <taxon>Polypodiopsida</taxon>
        <taxon>Polypodiidae</taxon>
        <taxon>Polypodiales</taxon>
        <taxon>Pteridineae</taxon>
        <taxon>Pteridaceae</taxon>
        <taxon>Vittarioideae</taxon>
        <taxon>Adiantum</taxon>
    </lineage>
</organism>
<keyword evidence="2" id="KW-1185">Reference proteome</keyword>
<dbReference type="AlphaFoldDB" id="A0A9D4UNI9"/>
<proteinExistence type="predicted"/>
<gene>
    <name evidence="1" type="ORF">GOP47_0013326</name>
</gene>
<sequence>MMETKIQVRLLQSCHYSRSKAFSGRHRHFLESSKLQRRTVFSCSFMARLVDSVLCRFWNSARPLMVKFADFVQYS</sequence>
<evidence type="ECO:0000313" key="1">
    <source>
        <dbReference type="EMBL" id="KAI5071075.1"/>
    </source>
</evidence>
<comment type="caution">
    <text evidence="1">The sequence shown here is derived from an EMBL/GenBank/DDBJ whole genome shotgun (WGS) entry which is preliminary data.</text>
</comment>
<evidence type="ECO:0000313" key="2">
    <source>
        <dbReference type="Proteomes" id="UP000886520"/>
    </source>
</evidence>
<dbReference type="Proteomes" id="UP000886520">
    <property type="component" value="Chromosome 13"/>
</dbReference>
<protein>
    <submittedName>
        <fullName evidence="1">Uncharacterized protein</fullName>
    </submittedName>
</protein>